<gene>
    <name evidence="1" type="ORF">LrDSM24759_07480</name>
</gene>
<proteinExistence type="predicted"/>
<reference evidence="2" key="1">
    <citation type="submission" date="2018-03" db="EMBL/GenBank/DDBJ databases">
        <title>New taxa in the Lactobacillus gasseri group.</title>
        <authorList>
            <person name="Tanizawa Y."/>
            <person name="Tohno M."/>
            <person name="Endo A."/>
            <person name="Arita M."/>
        </authorList>
    </citation>
    <scope>NUCLEOTIDE SEQUENCE [LARGE SCALE GENOMIC DNA]</scope>
    <source>
        <strain evidence="2">DSM 24759</strain>
    </source>
</reference>
<dbReference type="InterPro" id="IPR011050">
    <property type="entry name" value="Pectin_lyase_fold/virulence"/>
</dbReference>
<dbReference type="EMBL" id="BFBY01000004">
    <property type="protein sequence ID" value="GBG04834.1"/>
    <property type="molecule type" value="Genomic_DNA"/>
</dbReference>
<dbReference type="AlphaFoldDB" id="A0A2Z6T6N0"/>
<evidence type="ECO:0008006" key="3">
    <source>
        <dbReference type="Google" id="ProtNLM"/>
    </source>
</evidence>
<evidence type="ECO:0000313" key="1">
    <source>
        <dbReference type="EMBL" id="GBG04834.1"/>
    </source>
</evidence>
<evidence type="ECO:0000313" key="2">
    <source>
        <dbReference type="Proteomes" id="UP000257317"/>
    </source>
</evidence>
<dbReference type="OrthoDB" id="2268444at2"/>
<name>A0A2Z6T6N0_9LACO</name>
<dbReference type="RefSeq" id="WP_117118175.1">
    <property type="nucleotide sequence ID" value="NZ_BFBY01000004.1"/>
</dbReference>
<accession>A0A2Z6T6N0</accession>
<sequence length="372" mass="40544">MARLIKVGSGGDEIEWKDALNNIQPDDVLLLEPGYYRIEPGFNVNDLTIKGTGSSPEDTVIEGYFVLGSECSFFTLENLAINTKSKNNSIFVEQTANTYLTLRNTVIHGGNDDTAGIAVNGKCTLELFSTKIVGASLSLFKDADFRVTMNDSLIDYPSNKFAAIGIQGKGTSIISGSTVNGSISTYPNSNSELDINNCRVNKLLVHGSTWMNMINSSILDRGDTALYLSDDSWANIIRSNFVGGVFADKKVKAIMQNCKMDRLIVCDQVQITLSNCTIISHADFQDESEADATRTAFSGNNKFQYFLALNKSATLKGKDLILNPNGSVLAVKDEAKVKIKVISSSQQSLEVEGLTAPNVDIIGLKWKMKKDE</sequence>
<keyword evidence="2" id="KW-1185">Reference proteome</keyword>
<dbReference type="SUPFAM" id="SSF51126">
    <property type="entry name" value="Pectin lyase-like"/>
    <property type="match status" value="1"/>
</dbReference>
<comment type="caution">
    <text evidence="1">The sequence shown here is derived from an EMBL/GenBank/DDBJ whole genome shotgun (WGS) entry which is preliminary data.</text>
</comment>
<organism evidence="1 2">
    <name type="scientific">Lactobacillus rodentium</name>
    <dbReference type="NCBI Taxonomy" id="947835"/>
    <lineage>
        <taxon>Bacteria</taxon>
        <taxon>Bacillati</taxon>
        <taxon>Bacillota</taxon>
        <taxon>Bacilli</taxon>
        <taxon>Lactobacillales</taxon>
        <taxon>Lactobacillaceae</taxon>
        <taxon>Lactobacillus</taxon>
    </lineage>
</organism>
<dbReference type="Proteomes" id="UP000257317">
    <property type="component" value="Unassembled WGS sequence"/>
</dbReference>
<protein>
    <recommendedName>
        <fullName evidence="3">Right handed beta helix domain-containing protein</fullName>
    </recommendedName>
</protein>